<dbReference type="PANTHER" id="PTHR35936:SF17">
    <property type="entry name" value="ARGININE-BINDING EXTRACELLULAR PROTEIN ARTP"/>
    <property type="match status" value="1"/>
</dbReference>
<dbReference type="PROSITE" id="PS51257">
    <property type="entry name" value="PROKAR_LIPOPROTEIN"/>
    <property type="match status" value="1"/>
</dbReference>
<evidence type="ECO:0000259" key="3">
    <source>
        <dbReference type="SMART" id="SM00062"/>
    </source>
</evidence>
<comment type="caution">
    <text evidence="4">The sequence shown here is derived from an EMBL/GenBank/DDBJ whole genome shotgun (WGS) entry which is preliminary data.</text>
</comment>
<evidence type="ECO:0000313" key="5">
    <source>
        <dbReference type="Proteomes" id="UP000565579"/>
    </source>
</evidence>
<keyword evidence="1 2" id="KW-0732">Signal</keyword>
<dbReference type="SMART" id="SM00062">
    <property type="entry name" value="PBPb"/>
    <property type="match status" value="1"/>
</dbReference>
<dbReference type="InterPro" id="IPR001638">
    <property type="entry name" value="Solute-binding_3/MltF_N"/>
</dbReference>
<protein>
    <submittedName>
        <fullName evidence="4">Glutamate transport system substrate-binding protein</fullName>
    </submittedName>
</protein>
<dbReference type="EMBL" id="JACHMI010000001">
    <property type="protein sequence ID" value="MBB6549646.1"/>
    <property type="molecule type" value="Genomic_DNA"/>
</dbReference>
<evidence type="ECO:0000256" key="2">
    <source>
        <dbReference type="SAM" id="SignalP"/>
    </source>
</evidence>
<dbReference type="PANTHER" id="PTHR35936">
    <property type="entry name" value="MEMBRANE-BOUND LYTIC MUREIN TRANSGLYCOSYLASE F"/>
    <property type="match status" value="1"/>
</dbReference>
<organism evidence="4 5">
    <name type="scientific">Nonomuraea rubra</name>
    <dbReference type="NCBI Taxonomy" id="46180"/>
    <lineage>
        <taxon>Bacteria</taxon>
        <taxon>Bacillati</taxon>
        <taxon>Actinomycetota</taxon>
        <taxon>Actinomycetes</taxon>
        <taxon>Streptosporangiales</taxon>
        <taxon>Streptosporangiaceae</taxon>
        <taxon>Nonomuraea</taxon>
    </lineage>
</organism>
<proteinExistence type="predicted"/>
<sequence>MRRLPLLPIVLLAALLTACGTARQESLVDKDEVVVAIRSDVPLISFRGQDGAYAGFNIDVAEDLLSRLGKRIRWLEIKAGDQLTVLTDGRADLVFAHMSVTPERKKVIDFAGPYHLDFQDIAVRPADKNTVRDVRDLENRKICLVRGTNIAQRIIEERGVKAIAVEVPDYDTCLEMIEKGEIDAISTNSQILAGLLTRPGVDLHLVGATFNEQRTSIGVRKGDVGGCEELNRAITRMYQDGTAHMLLDKWFGRSGIDLSVIAVPQFEGCS</sequence>
<name>A0A7X0TZK2_9ACTN</name>
<dbReference type="Proteomes" id="UP000565579">
    <property type="component" value="Unassembled WGS sequence"/>
</dbReference>
<reference evidence="4 5" key="1">
    <citation type="submission" date="2020-08" db="EMBL/GenBank/DDBJ databases">
        <title>Sequencing the genomes of 1000 actinobacteria strains.</title>
        <authorList>
            <person name="Klenk H.-P."/>
        </authorList>
    </citation>
    <scope>NUCLEOTIDE SEQUENCE [LARGE SCALE GENOMIC DNA]</scope>
    <source>
        <strain evidence="4 5">DSM 43768</strain>
    </source>
</reference>
<feature type="domain" description="Solute-binding protein family 3/N-terminal" evidence="3">
    <location>
        <begin position="32"/>
        <end position="254"/>
    </location>
</feature>
<keyword evidence="5" id="KW-1185">Reference proteome</keyword>
<dbReference type="RefSeq" id="WP_185104036.1">
    <property type="nucleotide sequence ID" value="NZ_BAAAXY010000108.1"/>
</dbReference>
<dbReference type="Pfam" id="PF00497">
    <property type="entry name" value="SBP_bac_3"/>
    <property type="match status" value="1"/>
</dbReference>
<accession>A0A7X0TZK2</accession>
<dbReference type="Gene3D" id="3.40.190.10">
    <property type="entry name" value="Periplasmic binding protein-like II"/>
    <property type="match status" value="2"/>
</dbReference>
<evidence type="ECO:0000313" key="4">
    <source>
        <dbReference type="EMBL" id="MBB6549646.1"/>
    </source>
</evidence>
<dbReference type="AlphaFoldDB" id="A0A7X0TZK2"/>
<gene>
    <name evidence="4" type="ORF">HD593_004441</name>
</gene>
<evidence type="ECO:0000256" key="1">
    <source>
        <dbReference type="ARBA" id="ARBA00022729"/>
    </source>
</evidence>
<dbReference type="SUPFAM" id="SSF53850">
    <property type="entry name" value="Periplasmic binding protein-like II"/>
    <property type="match status" value="1"/>
</dbReference>
<feature type="chain" id="PRO_5038622413" evidence="2">
    <location>
        <begin position="23"/>
        <end position="270"/>
    </location>
</feature>
<feature type="signal peptide" evidence="2">
    <location>
        <begin position="1"/>
        <end position="22"/>
    </location>
</feature>